<dbReference type="RefSeq" id="WP_345196582.1">
    <property type="nucleotide sequence ID" value="NZ_BAABFL010000393.1"/>
</dbReference>
<keyword evidence="1" id="KW-0812">Transmembrane</keyword>
<evidence type="ECO:0000259" key="2">
    <source>
        <dbReference type="PROSITE" id="PS50206"/>
    </source>
</evidence>
<dbReference type="Gene3D" id="3.40.250.10">
    <property type="entry name" value="Rhodanese-like domain"/>
    <property type="match status" value="1"/>
</dbReference>
<dbReference type="PANTHER" id="PTHR43031">
    <property type="entry name" value="FAD-DEPENDENT OXIDOREDUCTASE"/>
    <property type="match status" value="1"/>
</dbReference>
<dbReference type="Proteomes" id="UP001500604">
    <property type="component" value="Unassembled WGS sequence"/>
</dbReference>
<organism evidence="3 4">
    <name type="scientific">Kistimonas scapharcae</name>
    <dbReference type="NCBI Taxonomy" id="1036133"/>
    <lineage>
        <taxon>Bacteria</taxon>
        <taxon>Pseudomonadati</taxon>
        <taxon>Pseudomonadota</taxon>
        <taxon>Gammaproteobacteria</taxon>
        <taxon>Oceanospirillales</taxon>
        <taxon>Endozoicomonadaceae</taxon>
        <taxon>Kistimonas</taxon>
    </lineage>
</organism>
<feature type="transmembrane region" description="Helical" evidence="1">
    <location>
        <begin position="12"/>
        <end position="28"/>
    </location>
</feature>
<evidence type="ECO:0000313" key="3">
    <source>
        <dbReference type="EMBL" id="GAA4650412.1"/>
    </source>
</evidence>
<dbReference type="InterPro" id="IPR050229">
    <property type="entry name" value="GlpE_sulfurtransferase"/>
</dbReference>
<dbReference type="PANTHER" id="PTHR43031:SF18">
    <property type="entry name" value="RHODANESE-RELATED SULFURTRANSFERASES"/>
    <property type="match status" value="1"/>
</dbReference>
<dbReference type="InterPro" id="IPR001763">
    <property type="entry name" value="Rhodanese-like_dom"/>
</dbReference>
<accession>A0ABP8V3E5</accession>
<dbReference type="SUPFAM" id="SSF52821">
    <property type="entry name" value="Rhodanese/Cell cycle control phosphatase"/>
    <property type="match status" value="1"/>
</dbReference>
<dbReference type="EMBL" id="BAABFL010000393">
    <property type="protein sequence ID" value="GAA4650412.1"/>
    <property type="molecule type" value="Genomic_DNA"/>
</dbReference>
<sequence length="138" mass="15293">MEQFIEFAVNHPVLVGLFVVLLVLLMITEMRKGGQTISTQELTQLINRDDALVLDVREKKDFTKGHIVDAINIPAAKLKERLSELDKYKERPIVVVDTMGQHAGAAGKQLMDAGFTNVKRLKGGLGTWQGENLPLVKA</sequence>
<comment type="caution">
    <text evidence="3">The sequence shown here is derived from an EMBL/GenBank/DDBJ whole genome shotgun (WGS) entry which is preliminary data.</text>
</comment>
<keyword evidence="1" id="KW-0472">Membrane</keyword>
<keyword evidence="4" id="KW-1185">Reference proteome</keyword>
<dbReference type="InterPro" id="IPR036873">
    <property type="entry name" value="Rhodanese-like_dom_sf"/>
</dbReference>
<dbReference type="SMART" id="SM00450">
    <property type="entry name" value="RHOD"/>
    <property type="match status" value="1"/>
</dbReference>
<reference evidence="4" key="1">
    <citation type="journal article" date="2019" name="Int. J. Syst. Evol. Microbiol.">
        <title>The Global Catalogue of Microorganisms (GCM) 10K type strain sequencing project: providing services to taxonomists for standard genome sequencing and annotation.</title>
        <authorList>
            <consortium name="The Broad Institute Genomics Platform"/>
            <consortium name="The Broad Institute Genome Sequencing Center for Infectious Disease"/>
            <person name="Wu L."/>
            <person name="Ma J."/>
        </authorList>
    </citation>
    <scope>NUCLEOTIDE SEQUENCE [LARGE SCALE GENOMIC DNA]</scope>
    <source>
        <strain evidence="4">JCM 17805</strain>
    </source>
</reference>
<feature type="domain" description="Rhodanese" evidence="2">
    <location>
        <begin position="47"/>
        <end position="137"/>
    </location>
</feature>
<dbReference type="Pfam" id="PF00581">
    <property type="entry name" value="Rhodanese"/>
    <property type="match status" value="1"/>
</dbReference>
<protein>
    <submittedName>
        <fullName evidence="3">Rhodanese-like domain-containing protein</fullName>
    </submittedName>
</protein>
<evidence type="ECO:0000256" key="1">
    <source>
        <dbReference type="SAM" id="Phobius"/>
    </source>
</evidence>
<evidence type="ECO:0000313" key="4">
    <source>
        <dbReference type="Proteomes" id="UP001500604"/>
    </source>
</evidence>
<dbReference type="PROSITE" id="PS50206">
    <property type="entry name" value="RHODANESE_3"/>
    <property type="match status" value="1"/>
</dbReference>
<name>A0ABP8V3E5_9GAMM</name>
<gene>
    <name evidence="3" type="ORF">GCM10023116_26950</name>
</gene>
<dbReference type="CDD" id="cd00158">
    <property type="entry name" value="RHOD"/>
    <property type="match status" value="1"/>
</dbReference>
<keyword evidence="1" id="KW-1133">Transmembrane helix</keyword>
<proteinExistence type="predicted"/>